<dbReference type="AlphaFoldDB" id="A0A3N4LP32"/>
<organism evidence="10 11">
    <name type="scientific">Terfezia boudieri ATCC MYA-4762</name>
    <dbReference type="NCBI Taxonomy" id="1051890"/>
    <lineage>
        <taxon>Eukaryota</taxon>
        <taxon>Fungi</taxon>
        <taxon>Dikarya</taxon>
        <taxon>Ascomycota</taxon>
        <taxon>Pezizomycotina</taxon>
        <taxon>Pezizomycetes</taxon>
        <taxon>Pezizales</taxon>
        <taxon>Pezizaceae</taxon>
        <taxon>Terfezia</taxon>
    </lineage>
</organism>
<dbReference type="EMBL" id="ML121548">
    <property type="protein sequence ID" value="RPB23052.1"/>
    <property type="molecule type" value="Genomic_DNA"/>
</dbReference>
<evidence type="ECO:0000256" key="3">
    <source>
        <dbReference type="ARBA" id="ARBA00015316"/>
    </source>
</evidence>
<proteinExistence type="inferred from homology"/>
<keyword evidence="11" id="KW-1185">Reference proteome</keyword>
<comment type="subcellular location">
    <subcellularLocation>
        <location evidence="1">Nucleus</location>
    </subcellularLocation>
</comment>
<dbReference type="InterPro" id="IPR013926">
    <property type="entry name" value="CGI121/TPRKB"/>
</dbReference>
<dbReference type="InterPro" id="IPR036504">
    <property type="entry name" value="CGI121/TPRKB_sf"/>
</dbReference>
<protein>
    <recommendedName>
        <fullName evidence="4">EKC/KEOPS complex subunit CGI121</fullName>
    </recommendedName>
    <alternativeName>
        <fullName evidence="3">EKC/KEOPS complex subunit cgi121</fullName>
    </alternativeName>
</protein>
<dbReference type="STRING" id="1051890.A0A3N4LP32"/>
<reference evidence="10 11" key="1">
    <citation type="journal article" date="2018" name="Nat. Ecol. Evol.">
        <title>Pezizomycetes genomes reveal the molecular basis of ectomycorrhizal truffle lifestyle.</title>
        <authorList>
            <person name="Murat C."/>
            <person name="Payen T."/>
            <person name="Noel B."/>
            <person name="Kuo A."/>
            <person name="Morin E."/>
            <person name="Chen J."/>
            <person name="Kohler A."/>
            <person name="Krizsan K."/>
            <person name="Balestrini R."/>
            <person name="Da Silva C."/>
            <person name="Montanini B."/>
            <person name="Hainaut M."/>
            <person name="Levati E."/>
            <person name="Barry K.W."/>
            <person name="Belfiori B."/>
            <person name="Cichocki N."/>
            <person name="Clum A."/>
            <person name="Dockter R.B."/>
            <person name="Fauchery L."/>
            <person name="Guy J."/>
            <person name="Iotti M."/>
            <person name="Le Tacon F."/>
            <person name="Lindquist E.A."/>
            <person name="Lipzen A."/>
            <person name="Malagnac F."/>
            <person name="Mello A."/>
            <person name="Molinier V."/>
            <person name="Miyauchi S."/>
            <person name="Poulain J."/>
            <person name="Riccioni C."/>
            <person name="Rubini A."/>
            <person name="Sitrit Y."/>
            <person name="Splivallo R."/>
            <person name="Traeger S."/>
            <person name="Wang M."/>
            <person name="Zifcakova L."/>
            <person name="Wipf D."/>
            <person name="Zambonelli A."/>
            <person name="Paolocci F."/>
            <person name="Nowrousian M."/>
            <person name="Ottonello S."/>
            <person name="Baldrian P."/>
            <person name="Spatafora J.W."/>
            <person name="Henrissat B."/>
            <person name="Nagy L.G."/>
            <person name="Aury J.M."/>
            <person name="Wincker P."/>
            <person name="Grigoriev I.V."/>
            <person name="Bonfante P."/>
            <person name="Martin F.M."/>
        </authorList>
    </citation>
    <scope>NUCLEOTIDE SEQUENCE [LARGE SCALE GENOMIC DNA]</scope>
    <source>
        <strain evidence="10 11">ATCC MYA-4762</strain>
    </source>
</reference>
<evidence type="ECO:0000256" key="4">
    <source>
        <dbReference type="ARBA" id="ARBA00016009"/>
    </source>
</evidence>
<dbReference type="Gene3D" id="3.30.2380.10">
    <property type="entry name" value="CGI121/TPRKB"/>
    <property type="match status" value="1"/>
</dbReference>
<dbReference type="GO" id="GO:0005634">
    <property type="term" value="C:nucleus"/>
    <property type="evidence" value="ECO:0007669"/>
    <property type="project" value="UniProtKB-SubCell"/>
</dbReference>
<evidence type="ECO:0000256" key="6">
    <source>
        <dbReference type="ARBA" id="ARBA00023242"/>
    </source>
</evidence>
<name>A0A3N4LP32_9PEZI</name>
<comment type="similarity">
    <text evidence="2 8">Belongs to the CGI121/TPRKB family.</text>
</comment>
<dbReference type="GO" id="GO:0002949">
    <property type="term" value="P:tRNA threonylcarbamoyladenosine modification"/>
    <property type="evidence" value="ECO:0007669"/>
    <property type="project" value="TreeGrafter"/>
</dbReference>
<evidence type="ECO:0000256" key="5">
    <source>
        <dbReference type="ARBA" id="ARBA00022694"/>
    </source>
</evidence>
<evidence type="ECO:0000256" key="7">
    <source>
        <dbReference type="ARBA" id="ARBA00025043"/>
    </source>
</evidence>
<dbReference type="SUPFAM" id="SSF143870">
    <property type="entry name" value="PF0523-like"/>
    <property type="match status" value="1"/>
</dbReference>
<comment type="function">
    <text evidence="7">Component of the EKC/KEOPS complex that is required for the formation of a threonylcarbamoyl group on adenosine at position 37 (t(6)A37) in tRNAs that read codons beginning with adenine. The complex is probably involved in the transfer of the threonylcarbamoyl moiety of threonylcarbamoyl-AMP (TC-AMP) to the N6 group of A37. CGI121 acts as an allosteric effector that regulates the t(6)A activity of the complex. The EKC/KEOPS complex also promotes both telomere uncapping and telomere elongation. The complex is required for efficient recruitment of transcriptional coactivators. CGI121 is not required for tRNA modification.</text>
</comment>
<dbReference type="PANTHER" id="PTHR15840">
    <property type="entry name" value="CGI-121 FAMILY MEMBER"/>
    <property type="match status" value="1"/>
</dbReference>
<dbReference type="GO" id="GO:0000408">
    <property type="term" value="C:EKC/KEOPS complex"/>
    <property type="evidence" value="ECO:0007669"/>
    <property type="project" value="TreeGrafter"/>
</dbReference>
<dbReference type="GO" id="GO:0005829">
    <property type="term" value="C:cytosol"/>
    <property type="evidence" value="ECO:0007669"/>
    <property type="project" value="TreeGrafter"/>
</dbReference>
<sequence length="246" mass="26684">MAALNLTTLNLPHLPPNSHNVHIAVLKEIRNAEHLRSQLLAGNDDYEYAFIDASNIISTKHILVAVFKALRGVVEGSDGGPGGLRTRNVHSEIVFSLSPNNNISESFTRFGIVDKTRNLIAIKVEVLTADRTTPTTSLSADAVRQFLATTVEFGESLPFTDEALYGVSDLETVQQRYKYLAINKEVGVVGKAGIKGRQGKKKSADVAQNTSGIGDAQKQKWGEGGEDIQKDLEVWVIGAMVMKIVG</sequence>
<evidence type="ECO:0000256" key="8">
    <source>
        <dbReference type="RuleBase" id="RU004398"/>
    </source>
</evidence>
<gene>
    <name evidence="10" type="ORF">L211DRAFT_787453</name>
</gene>
<dbReference type="InParanoid" id="A0A3N4LP32"/>
<dbReference type="PANTHER" id="PTHR15840:SF10">
    <property type="entry name" value="EKC_KEOPS COMPLEX SUBUNIT TPRKB"/>
    <property type="match status" value="1"/>
</dbReference>
<evidence type="ECO:0000313" key="11">
    <source>
        <dbReference type="Proteomes" id="UP000267821"/>
    </source>
</evidence>
<evidence type="ECO:0000256" key="9">
    <source>
        <dbReference type="SAM" id="MobiDB-lite"/>
    </source>
</evidence>
<keyword evidence="5" id="KW-0819">tRNA processing</keyword>
<keyword evidence="6 8" id="KW-0539">Nucleus</keyword>
<evidence type="ECO:0000313" key="10">
    <source>
        <dbReference type="EMBL" id="RPB23052.1"/>
    </source>
</evidence>
<dbReference type="Pfam" id="PF08617">
    <property type="entry name" value="CGI-121"/>
    <property type="match status" value="1"/>
</dbReference>
<feature type="region of interest" description="Disordered" evidence="9">
    <location>
        <begin position="200"/>
        <end position="224"/>
    </location>
</feature>
<dbReference type="Proteomes" id="UP000267821">
    <property type="component" value="Unassembled WGS sequence"/>
</dbReference>
<evidence type="ECO:0000256" key="2">
    <source>
        <dbReference type="ARBA" id="ARBA00005546"/>
    </source>
</evidence>
<dbReference type="FunCoup" id="A0A3N4LP32">
    <property type="interactions" value="511"/>
</dbReference>
<accession>A0A3N4LP32</accession>
<evidence type="ECO:0000256" key="1">
    <source>
        <dbReference type="ARBA" id="ARBA00004123"/>
    </source>
</evidence>
<dbReference type="OrthoDB" id="329139at2759"/>